<dbReference type="Proteomes" id="UP001576776">
    <property type="component" value="Unassembled WGS sequence"/>
</dbReference>
<protein>
    <submittedName>
        <fullName evidence="1">Uncharacterized protein</fullName>
    </submittedName>
</protein>
<proteinExistence type="predicted"/>
<accession>A0ABV4YDF7</accession>
<evidence type="ECO:0000313" key="2">
    <source>
        <dbReference type="Proteomes" id="UP001576776"/>
    </source>
</evidence>
<evidence type="ECO:0000313" key="1">
    <source>
        <dbReference type="EMBL" id="MFB2936548.1"/>
    </source>
</evidence>
<comment type="caution">
    <text evidence="1">The sequence shown here is derived from an EMBL/GenBank/DDBJ whole genome shotgun (WGS) entry which is preliminary data.</text>
</comment>
<keyword evidence="2" id="KW-1185">Reference proteome</keyword>
<organism evidence="1 2">
    <name type="scientific">Floridaenema fluviatile BLCC-F154</name>
    <dbReference type="NCBI Taxonomy" id="3153640"/>
    <lineage>
        <taxon>Bacteria</taxon>
        <taxon>Bacillati</taxon>
        <taxon>Cyanobacteriota</taxon>
        <taxon>Cyanophyceae</taxon>
        <taxon>Oscillatoriophycideae</taxon>
        <taxon>Aerosakkonematales</taxon>
        <taxon>Aerosakkonemataceae</taxon>
        <taxon>Floridanema</taxon>
        <taxon>Floridanema fluviatile</taxon>
    </lineage>
</organism>
<gene>
    <name evidence="1" type="ORF">ACE1B6_14960</name>
</gene>
<reference evidence="1 2" key="1">
    <citation type="submission" date="2024-09" db="EMBL/GenBank/DDBJ databases">
        <title>Floridaenema gen nov. (Aerosakkonemataceae, Aerosakkonematales ord. nov., Cyanobacteria) from benthic tropical and subtropical fresh waters, with the description of four new species.</title>
        <authorList>
            <person name="Moretto J.A."/>
            <person name="Berthold D.E."/>
            <person name="Lefler F.W."/>
            <person name="Huang I.-S."/>
            <person name="Laughinghouse H. IV."/>
        </authorList>
    </citation>
    <scope>NUCLEOTIDE SEQUENCE [LARGE SCALE GENOMIC DNA]</scope>
    <source>
        <strain evidence="1 2">BLCC-F154</strain>
    </source>
</reference>
<name>A0ABV4YDF7_9CYAN</name>
<sequence length="87" mass="9810">MVLRDFHLHLSDFSLVRVPKNSDLWMSCGFSLAFLNSILYCLESGCFASVELTNLDDSPVQYTDFREAVTTQKNLSNSTQDKKAIGE</sequence>
<dbReference type="EMBL" id="JBHFNS010000058">
    <property type="protein sequence ID" value="MFB2936548.1"/>
    <property type="molecule type" value="Genomic_DNA"/>
</dbReference>